<evidence type="ECO:0000256" key="1">
    <source>
        <dbReference type="SAM" id="MobiDB-lite"/>
    </source>
</evidence>
<dbReference type="EMBL" id="DF144753">
    <property type="protein sequence ID" value="GAA57443.1"/>
    <property type="molecule type" value="Genomic_DNA"/>
</dbReference>
<protein>
    <submittedName>
        <fullName evidence="2">Uncharacterized protein</fullName>
    </submittedName>
</protein>
<sequence length="138" mass="15194">MKNKRTNRKSDTTTKKKTFSKAENTLKQARQQVAFVLTVESVRIDVCCVSETRIQDISTVVEPLASGHEPLVIQKLVREEVQVALGGAPKPPGHKNQLPMERSSSQSTQQQPKITGVQTFYGSTVKDDGCSPNVNRTA</sequence>
<feature type="compositionally biased region" description="Polar residues" evidence="1">
    <location>
        <begin position="102"/>
        <end position="122"/>
    </location>
</feature>
<gene>
    <name evidence="2" type="ORF">CLF_112733</name>
</gene>
<reference key="2">
    <citation type="submission" date="2011-10" db="EMBL/GenBank/DDBJ databases">
        <title>The genome and transcriptome sequence of Clonorchis sinensis provide insights into the carcinogenic liver fluke.</title>
        <authorList>
            <person name="Wang X."/>
            <person name="Huang Y."/>
            <person name="Chen W."/>
            <person name="Liu H."/>
            <person name="Guo L."/>
            <person name="Chen Y."/>
            <person name="Luo F."/>
            <person name="Zhou W."/>
            <person name="Sun J."/>
            <person name="Mao Q."/>
            <person name="Liang P."/>
            <person name="Zhou C."/>
            <person name="Tian Y."/>
            <person name="Men J."/>
            <person name="Lv X."/>
            <person name="Huang L."/>
            <person name="Zhou J."/>
            <person name="Hu Y."/>
            <person name="Li R."/>
            <person name="Zhang F."/>
            <person name="Lei H."/>
            <person name="Li X."/>
            <person name="Hu X."/>
            <person name="Liang C."/>
            <person name="Xu J."/>
            <person name="Wu Z."/>
            <person name="Yu X."/>
        </authorList>
    </citation>
    <scope>NUCLEOTIDE SEQUENCE</scope>
    <source>
        <strain>Henan</strain>
    </source>
</reference>
<dbReference type="Proteomes" id="UP000008909">
    <property type="component" value="Unassembled WGS sequence"/>
</dbReference>
<organism evidence="2 3">
    <name type="scientific">Clonorchis sinensis</name>
    <name type="common">Chinese liver fluke</name>
    <dbReference type="NCBI Taxonomy" id="79923"/>
    <lineage>
        <taxon>Eukaryota</taxon>
        <taxon>Metazoa</taxon>
        <taxon>Spiralia</taxon>
        <taxon>Lophotrochozoa</taxon>
        <taxon>Platyhelminthes</taxon>
        <taxon>Trematoda</taxon>
        <taxon>Digenea</taxon>
        <taxon>Opisthorchiida</taxon>
        <taxon>Opisthorchiata</taxon>
        <taxon>Opisthorchiidae</taxon>
        <taxon>Clonorchis</taxon>
    </lineage>
</organism>
<dbReference type="AlphaFoldDB" id="G7YWW3"/>
<name>G7YWW3_CLOSI</name>
<reference evidence="2" key="1">
    <citation type="journal article" date="2011" name="Genome Biol.">
        <title>The draft genome of the carcinogenic human liver fluke Clonorchis sinensis.</title>
        <authorList>
            <person name="Wang X."/>
            <person name="Chen W."/>
            <person name="Huang Y."/>
            <person name="Sun J."/>
            <person name="Men J."/>
            <person name="Liu H."/>
            <person name="Luo F."/>
            <person name="Guo L."/>
            <person name="Lv X."/>
            <person name="Deng C."/>
            <person name="Zhou C."/>
            <person name="Fan Y."/>
            <person name="Li X."/>
            <person name="Huang L."/>
            <person name="Hu Y."/>
            <person name="Liang C."/>
            <person name="Hu X."/>
            <person name="Xu J."/>
            <person name="Yu X."/>
        </authorList>
    </citation>
    <scope>NUCLEOTIDE SEQUENCE [LARGE SCALE GENOMIC DNA]</scope>
    <source>
        <strain evidence="2">Henan</strain>
    </source>
</reference>
<evidence type="ECO:0000313" key="3">
    <source>
        <dbReference type="Proteomes" id="UP000008909"/>
    </source>
</evidence>
<proteinExistence type="predicted"/>
<accession>G7YWW3</accession>
<feature type="region of interest" description="Disordered" evidence="1">
    <location>
        <begin position="1"/>
        <end position="20"/>
    </location>
</feature>
<keyword evidence="3" id="KW-1185">Reference proteome</keyword>
<evidence type="ECO:0000313" key="2">
    <source>
        <dbReference type="EMBL" id="GAA57443.1"/>
    </source>
</evidence>
<feature type="region of interest" description="Disordered" evidence="1">
    <location>
        <begin position="84"/>
        <end position="138"/>
    </location>
</feature>